<reference evidence="1 2" key="1">
    <citation type="journal article" date="2019" name="Gigascience">
        <title>Whole-genome sequence of the oriental lung fluke Paragonimus westermani.</title>
        <authorList>
            <person name="Oey H."/>
            <person name="Zakrzewski M."/>
            <person name="Narain K."/>
            <person name="Devi K.R."/>
            <person name="Agatsuma T."/>
            <person name="Nawaratna S."/>
            <person name="Gobert G.N."/>
            <person name="Jones M.K."/>
            <person name="Ragan M.A."/>
            <person name="McManus D.P."/>
            <person name="Krause L."/>
        </authorList>
    </citation>
    <scope>NUCLEOTIDE SEQUENCE [LARGE SCALE GENOMIC DNA]</scope>
    <source>
        <strain evidence="1 2">IND2009</strain>
    </source>
</reference>
<name>A0A5J4NE44_9TREM</name>
<organism evidence="1 2">
    <name type="scientific">Paragonimus westermani</name>
    <dbReference type="NCBI Taxonomy" id="34504"/>
    <lineage>
        <taxon>Eukaryota</taxon>
        <taxon>Metazoa</taxon>
        <taxon>Spiralia</taxon>
        <taxon>Lophotrochozoa</taxon>
        <taxon>Platyhelminthes</taxon>
        <taxon>Trematoda</taxon>
        <taxon>Digenea</taxon>
        <taxon>Plagiorchiida</taxon>
        <taxon>Troglotremata</taxon>
        <taxon>Troglotrematidae</taxon>
        <taxon>Paragonimus</taxon>
    </lineage>
</organism>
<keyword evidence="2" id="KW-1185">Reference proteome</keyword>
<proteinExistence type="predicted"/>
<feature type="non-terminal residue" evidence="1">
    <location>
        <position position="1"/>
    </location>
</feature>
<accession>A0A5J4NE44</accession>
<protein>
    <submittedName>
        <fullName evidence="1">Uncharacterized protein</fullName>
    </submittedName>
</protein>
<dbReference type="Proteomes" id="UP000324629">
    <property type="component" value="Unassembled WGS sequence"/>
</dbReference>
<gene>
    <name evidence="1" type="ORF">DEA37_0004976</name>
</gene>
<dbReference type="EMBL" id="QNGE01003683">
    <property type="protein sequence ID" value="KAA3673734.1"/>
    <property type="molecule type" value="Genomic_DNA"/>
</dbReference>
<evidence type="ECO:0000313" key="2">
    <source>
        <dbReference type="Proteomes" id="UP000324629"/>
    </source>
</evidence>
<comment type="caution">
    <text evidence="1">The sequence shown here is derived from an EMBL/GenBank/DDBJ whole genome shotgun (WGS) entry which is preliminary data.</text>
</comment>
<sequence length="153" mass="16798">GVVHDVHTHPDFLLEPYCTWRLENLPDIDDRFSTILMFVLFFMVTKIAYAEVSCDFISGHQTGAISTTDLEKKLQEILGQKVTVDQVKQIAAALNENVPASVKDTLIDKLSKQLKLPPDVVTTLKGLAGGAGFHQAGSMVLLTASVILYLPLF</sequence>
<dbReference type="AlphaFoldDB" id="A0A5J4NE44"/>
<evidence type="ECO:0000313" key="1">
    <source>
        <dbReference type="EMBL" id="KAA3673734.1"/>
    </source>
</evidence>